<organism evidence="1 2">
    <name type="scientific">Mycobacterium leprae (strain Br4923)</name>
    <dbReference type="NCBI Taxonomy" id="561304"/>
    <lineage>
        <taxon>Bacteria</taxon>
        <taxon>Bacillati</taxon>
        <taxon>Actinomycetota</taxon>
        <taxon>Actinomycetes</taxon>
        <taxon>Mycobacteriales</taxon>
        <taxon>Mycobacteriaceae</taxon>
        <taxon>Mycobacterium</taxon>
    </lineage>
</organism>
<proteinExistence type="predicted"/>
<evidence type="ECO:0000313" key="1">
    <source>
        <dbReference type="EMBL" id="CAR72218.1"/>
    </source>
</evidence>
<sequence>MYGGRLHPRGVLLAVRSPRGIVLRALRPARDHNHRTAQPAIAGAGESADLVELVDRVAATLLLDPDWLLVKTDFLMHAGCHPDLIQCLVAQRAKLRVAIEDRFSSAIELPNAIGTMGNAACVVVAAYDGVSIQPAR</sequence>
<reference evidence="1 2" key="1">
    <citation type="journal article" date="2009" name="Nat. Genet.">
        <title>Comparative genomic and phylogeographic analysis of Mycobacterium leprae.</title>
        <authorList>
            <person name="Monot M."/>
            <person name="Honore N."/>
            <person name="Garnier T."/>
            <person name="Zidane N."/>
            <person name="Sherafi D."/>
            <person name="Paniz-Mondolfi A."/>
            <person name="Matsuoka M."/>
            <person name="Taylor G.M."/>
            <person name="Donoghue H.D."/>
            <person name="Bouwman A."/>
            <person name="Mays S."/>
            <person name="Watson C."/>
            <person name="Lockwood D."/>
            <person name="Khamispour A."/>
            <person name="Dowlati Y."/>
            <person name="Jianping S."/>
            <person name="Rea T.H."/>
            <person name="Vera-Cabrera L."/>
            <person name="Stefani M.M."/>
            <person name="Banu S."/>
            <person name="Macdonald M."/>
            <person name="Sapkota B.R."/>
            <person name="Spencer J.S."/>
            <person name="Thomas J."/>
            <person name="Harshman K."/>
            <person name="Singh P."/>
            <person name="Busso P."/>
            <person name="Gattiker A."/>
            <person name="Rougemont J."/>
            <person name="Brennan P.J."/>
            <person name="Cole S.T."/>
        </authorList>
    </citation>
    <scope>NUCLEOTIDE SEQUENCE [LARGE SCALE GENOMIC DNA]</scope>
    <source>
        <strain evidence="2">Br4923</strain>
    </source>
</reference>
<dbReference type="EMBL" id="FM211192">
    <property type="protein sequence ID" value="CAR72218.1"/>
    <property type="molecule type" value="Genomic_DNA"/>
</dbReference>
<accession>A0A0H3MRJ7</accession>
<evidence type="ECO:0000313" key="2">
    <source>
        <dbReference type="Proteomes" id="UP000006900"/>
    </source>
</evidence>
<dbReference type="AlphaFoldDB" id="A0A0H3MRJ7"/>
<dbReference type="KEGG" id="mlb:MLBr02121"/>
<gene>
    <name evidence="1" type="ordered locus">MLBr02121</name>
</gene>
<protein>
    <submittedName>
        <fullName evidence="1">Uncharacterized protein</fullName>
    </submittedName>
</protein>
<dbReference type="HOGENOM" id="CLU_1873141_0_0_11"/>
<name>A0A0H3MRJ7_MYCLB</name>
<dbReference type="Proteomes" id="UP000006900">
    <property type="component" value="Chromosome"/>
</dbReference>